<organism evidence="1 2">
    <name type="scientific">Pelagomonas calceolata</name>
    <dbReference type="NCBI Taxonomy" id="35677"/>
    <lineage>
        <taxon>Eukaryota</taxon>
        <taxon>Sar</taxon>
        <taxon>Stramenopiles</taxon>
        <taxon>Ochrophyta</taxon>
        <taxon>Pelagophyceae</taxon>
        <taxon>Pelagomonadales</taxon>
        <taxon>Pelagomonadaceae</taxon>
        <taxon>Pelagomonas</taxon>
    </lineage>
</organism>
<protein>
    <submittedName>
        <fullName evidence="1">Uncharacterized protein</fullName>
    </submittedName>
</protein>
<dbReference type="Proteomes" id="UP000789595">
    <property type="component" value="Unassembled WGS sequence"/>
</dbReference>
<accession>A0A8J2SEH6</accession>
<evidence type="ECO:0000313" key="1">
    <source>
        <dbReference type="EMBL" id="CAH0370258.1"/>
    </source>
</evidence>
<comment type="caution">
    <text evidence="1">The sequence shown here is derived from an EMBL/GenBank/DDBJ whole genome shotgun (WGS) entry which is preliminary data.</text>
</comment>
<dbReference type="EMBL" id="CAKKNE010000003">
    <property type="protein sequence ID" value="CAH0370258.1"/>
    <property type="molecule type" value="Genomic_DNA"/>
</dbReference>
<gene>
    <name evidence="1" type="ORF">PECAL_3P01330</name>
</gene>
<proteinExistence type="predicted"/>
<name>A0A8J2SEH6_9STRA</name>
<evidence type="ECO:0000313" key="2">
    <source>
        <dbReference type="Proteomes" id="UP000789595"/>
    </source>
</evidence>
<dbReference type="OrthoDB" id="9973624at2759"/>
<dbReference type="AlphaFoldDB" id="A0A8J2SEH6"/>
<keyword evidence="2" id="KW-1185">Reference proteome</keyword>
<sequence>MAEAPATTCACTRIHIGEASRPPDVNALRAFVDRVAPHVDRVAIAVGAPGIGDAAERLRQLSDLVARCQAATRDAETIVDVIPVDPWGAFTPALNALAAHASKQGCGLALFASVETTFSSETVAALREQLVTHDALVVGAALPGHDFQAGRRPLGGRTVPWNTLALWRLDRLCLVGFPLVADGVHAGVAAGVEEVATIRAAHALDPSRATAVLLAAPGVEWATSFDDPARADWHARKMSSKEARPAVHLELMGGTKGATVLHVSA</sequence>
<reference evidence="1" key="1">
    <citation type="submission" date="2021-11" db="EMBL/GenBank/DDBJ databases">
        <authorList>
            <consortium name="Genoscope - CEA"/>
            <person name="William W."/>
        </authorList>
    </citation>
    <scope>NUCLEOTIDE SEQUENCE</scope>
</reference>